<feature type="compositionally biased region" description="Basic and acidic residues" evidence="10">
    <location>
        <begin position="1420"/>
        <end position="1436"/>
    </location>
</feature>
<dbReference type="InterPro" id="IPR044849">
    <property type="entry name" value="CASTOR/POLLUX/SYM8-like"/>
</dbReference>
<keyword evidence="9 11" id="KW-0472">Membrane</keyword>
<feature type="region of interest" description="Disordered" evidence="10">
    <location>
        <begin position="777"/>
        <end position="861"/>
    </location>
</feature>
<dbReference type="InterPro" id="IPR000104">
    <property type="entry name" value="Antifreeze_1"/>
</dbReference>
<evidence type="ECO:0000256" key="2">
    <source>
        <dbReference type="ARBA" id="ARBA00006358"/>
    </source>
</evidence>
<evidence type="ECO:0000256" key="10">
    <source>
        <dbReference type="SAM" id="MobiDB-lite"/>
    </source>
</evidence>
<dbReference type="PANTHER" id="PTHR31563:SF10">
    <property type="entry name" value="ION CHANNEL POLLUX-RELATED"/>
    <property type="match status" value="1"/>
</dbReference>
<dbReference type="InterPro" id="IPR003148">
    <property type="entry name" value="RCK_N"/>
</dbReference>
<evidence type="ECO:0000256" key="3">
    <source>
        <dbReference type="ARBA" id="ARBA00008577"/>
    </source>
</evidence>
<dbReference type="GO" id="GO:0006813">
    <property type="term" value="P:potassium ion transport"/>
    <property type="evidence" value="ECO:0007669"/>
    <property type="project" value="InterPro"/>
</dbReference>
<evidence type="ECO:0000256" key="1">
    <source>
        <dbReference type="ARBA" id="ARBA00004127"/>
    </source>
</evidence>
<dbReference type="EMBL" id="JAEHOE010000087">
    <property type="protein sequence ID" value="KAG2488131.1"/>
    <property type="molecule type" value="Genomic_DNA"/>
</dbReference>
<feature type="compositionally biased region" description="Low complexity" evidence="10">
    <location>
        <begin position="50"/>
        <end position="60"/>
    </location>
</feature>
<feature type="region of interest" description="Disordered" evidence="10">
    <location>
        <begin position="43"/>
        <end position="76"/>
    </location>
</feature>
<reference evidence="14" key="1">
    <citation type="journal article" date="2020" name="bioRxiv">
        <title>Comparative genomics of Chlamydomonas.</title>
        <authorList>
            <person name="Craig R.J."/>
            <person name="Hasan A.R."/>
            <person name="Ness R.W."/>
            <person name="Keightley P.D."/>
        </authorList>
    </citation>
    <scope>NUCLEOTIDE SEQUENCE</scope>
    <source>
        <strain evidence="14">CCAP 11/70</strain>
    </source>
</reference>
<keyword evidence="8" id="KW-0047">Antifreeze protein</keyword>
<protein>
    <submittedName>
        <fullName evidence="14">Uncharacterized protein</fullName>
    </submittedName>
</protein>
<dbReference type="InterPro" id="IPR010420">
    <property type="entry name" value="CASTOR/POLLUX/SYM8_dom"/>
</dbReference>
<dbReference type="GO" id="GO:0016172">
    <property type="term" value="F:antifreeze activity"/>
    <property type="evidence" value="ECO:0007669"/>
    <property type="project" value="InterPro"/>
</dbReference>
<sequence>MSLASVSGRASLAPHGARRALPLSPAPLHASALRAHTCTHRAGRQGGRGALLRPARAQPPDADPVKDWGSSVPPATKRDLFRQGRQASLWDEILYVYYNWRQTTGQDLLLFASLFVVLIVSGAIFKALLVDQASPSDPRGLWTNVYEVLSLSLSQDLPPASPASPIEQAFSVGVASVGLAAFALVLALVEQLVFEVFEDNVRQGSRVYEQGHVLVLAWCKGQRDFEVLTKLLFQLCQAYRADGGTVVVVLTERPKLEMEAHFRQVLPEPQRLGTRFVFRSGSPLVPDDLRRVAAADAATTVILSDQSRGPDEADAQAIRCAILLDELLESTAPASNANRRSNSGRLNPATTAATASAADGAARQRQRRSRIVVELLTTNAVPMCHYACSARAFPLPTGTLSARRVARIVQQPLVPTITQQIMSFETDSCLYVQSFPELTGLTFADIAFRFDSATVVGISDRATRRAALNPPVDHKLGPEEDLVLLRPTDVSFPAFRPLAEPILGTPPPEPRPWLPAAPFVCARAAASASSVRPTPPPPPAGPAAYAAGRDGGSPTTALTRDEEAIAAGGVLAAAGPAAAARWHQGAAPAVAAGPAAASTSVPAIAAAETAALSPHGTPSQPNLTSTSQPVPNSMAAAAAAAAAAATAAANAAATAASAAAAAADAAATAAAAANAAAAAAAAAASAADAVNAAAAATTASPASGVSAGGTSPPPQPADTVAARSIVRAAATASSAFIAAPATGAAAVTATDSDVEVTAANGRRTAADTVAGVLAAASSGSDARSGSSTAPAAAHGTLAGTSAAGPVSGGGAPAGLRDEAPPAADGSDATDYSSLGSDANSEFGNDDGRPPPSPLQSVQGSSMDLAVRDTLEYLVPMEYLVSNDSTAMRVLLCGWADSRFMATLLREMDYGNAALPPGSEVLLMNTHDPATTLDLVLQSFEPSNITVRHLRGDPLQRSEMGALVDVTQLKAALVLCDERWVDPDLNDNDEDVLCQGDMLRLDSLIMMVQLNIRKLLEDASRPTINIVCQKVASIGLTRFEDRRRPPLGISDNFASFTAKLLTMAAINPATVAAFATFGERTFLQLADAAELAGPGERLSYLQLQRRAQSNGMVLIGYYQLPTSVDEPLRNVINPRGARARTTRRVWNRDGNGLTKLILFGDRPAPGSNQQPPASKTPTASNGHTAIATVSTVSGTTVDLAAATTMPAAAASLSGGAAAKEAAAYGADAAADATADGQELREESAAMSREQREEAVAAALAAAAVIDRLRGGGPTDSRGVYVRSVEAGQAPQPVLIQPAFADEPQTRASWVSSRADAGDEPPAALSAGLPGSEPGGATDDEAAAAAAADPKVAALPQAPGGGHPTTAASGLPMAAAVESAVVSAVESVVAVELAVESVVAAASSAMESLLRDCAAPVAAGEQAREEAEAEEMRQLAQE</sequence>
<feature type="compositionally biased region" description="Polar residues" evidence="10">
    <location>
        <begin position="1165"/>
        <end position="1180"/>
    </location>
</feature>
<evidence type="ECO:0000256" key="7">
    <source>
        <dbReference type="ARBA" id="ARBA00023065"/>
    </source>
</evidence>
<feature type="region of interest" description="Disordered" evidence="10">
    <location>
        <begin position="1297"/>
        <end position="1364"/>
    </location>
</feature>
<evidence type="ECO:0000256" key="6">
    <source>
        <dbReference type="ARBA" id="ARBA00022989"/>
    </source>
</evidence>
<evidence type="ECO:0000259" key="13">
    <source>
        <dbReference type="Pfam" id="PF22614"/>
    </source>
</evidence>
<feature type="domain" description="CASTOR/POLLUX/SYM8 ion channel conserved" evidence="12">
    <location>
        <begin position="409"/>
        <end position="489"/>
    </location>
</feature>
<feature type="compositionally biased region" description="Polar residues" evidence="10">
    <location>
        <begin position="334"/>
        <end position="345"/>
    </location>
</feature>
<evidence type="ECO:0000313" key="14">
    <source>
        <dbReference type="EMBL" id="KAG2488131.1"/>
    </source>
</evidence>
<keyword evidence="5 11" id="KW-0812">Transmembrane</keyword>
<feature type="compositionally biased region" description="Low complexity" evidence="10">
    <location>
        <begin position="777"/>
        <end position="789"/>
    </location>
</feature>
<feature type="compositionally biased region" description="Polar residues" evidence="10">
    <location>
        <begin position="829"/>
        <end position="842"/>
    </location>
</feature>
<feature type="compositionally biased region" description="Low complexity" evidence="10">
    <location>
        <begin position="1341"/>
        <end position="1352"/>
    </location>
</feature>
<proteinExistence type="inferred from homology"/>
<feature type="region of interest" description="Disordered" evidence="10">
    <location>
        <begin position="334"/>
        <end position="363"/>
    </location>
</feature>
<evidence type="ECO:0000259" key="12">
    <source>
        <dbReference type="Pfam" id="PF06241"/>
    </source>
</evidence>
<feature type="region of interest" description="Disordered" evidence="10">
    <location>
        <begin position="1415"/>
        <end position="1436"/>
    </location>
</feature>
<evidence type="ECO:0000313" key="15">
    <source>
        <dbReference type="Proteomes" id="UP000612055"/>
    </source>
</evidence>
<accession>A0A835XQB9</accession>
<evidence type="ECO:0000256" key="8">
    <source>
        <dbReference type="ARBA" id="ARBA00023076"/>
    </source>
</evidence>
<dbReference type="Gene3D" id="3.40.50.720">
    <property type="entry name" value="NAD(P)-binding Rossmann-like Domain"/>
    <property type="match status" value="1"/>
</dbReference>
<dbReference type="PRINTS" id="PR00308">
    <property type="entry name" value="ANTIFREEZEI"/>
</dbReference>
<feature type="region of interest" description="Disordered" evidence="10">
    <location>
        <begin position="1158"/>
        <end position="1180"/>
    </location>
</feature>
<evidence type="ECO:0000256" key="4">
    <source>
        <dbReference type="ARBA" id="ARBA00022448"/>
    </source>
</evidence>
<keyword evidence="15" id="KW-1185">Reference proteome</keyword>
<organism evidence="14 15">
    <name type="scientific">Edaphochlamys debaryana</name>
    <dbReference type="NCBI Taxonomy" id="47281"/>
    <lineage>
        <taxon>Eukaryota</taxon>
        <taxon>Viridiplantae</taxon>
        <taxon>Chlorophyta</taxon>
        <taxon>core chlorophytes</taxon>
        <taxon>Chlorophyceae</taxon>
        <taxon>CS clade</taxon>
        <taxon>Chlamydomonadales</taxon>
        <taxon>Chlamydomonadales incertae sedis</taxon>
        <taxon>Edaphochlamys</taxon>
    </lineage>
</organism>
<feature type="transmembrane region" description="Helical" evidence="11">
    <location>
        <begin position="108"/>
        <end position="129"/>
    </location>
</feature>
<evidence type="ECO:0000256" key="9">
    <source>
        <dbReference type="ARBA" id="ARBA00023136"/>
    </source>
</evidence>
<keyword evidence="4" id="KW-0813">Transport</keyword>
<dbReference type="Pfam" id="PF22614">
    <property type="entry name" value="Slo-like_RCK"/>
    <property type="match status" value="1"/>
</dbReference>
<keyword evidence="6 11" id="KW-1133">Transmembrane helix</keyword>
<comment type="caution">
    <text evidence="14">The sequence shown here is derived from an EMBL/GenBank/DDBJ whole genome shotgun (WGS) entry which is preliminary data.</text>
</comment>
<dbReference type="Pfam" id="PF06241">
    <property type="entry name" value="Castor_Poll_mid"/>
    <property type="match status" value="1"/>
</dbReference>
<feature type="compositionally biased region" description="Low complexity" evidence="10">
    <location>
        <begin position="349"/>
        <end position="363"/>
    </location>
</feature>
<gene>
    <name evidence="14" type="ORF">HYH03_013277</name>
</gene>
<name>A0A835XQB9_9CHLO</name>
<comment type="subcellular location">
    <subcellularLocation>
        <location evidence="1">Endomembrane system</location>
        <topology evidence="1">Multi-pass membrane protein</topology>
    </subcellularLocation>
</comment>
<evidence type="ECO:0000256" key="11">
    <source>
        <dbReference type="SAM" id="Phobius"/>
    </source>
</evidence>
<feature type="region of interest" description="Disordered" evidence="10">
    <location>
        <begin position="529"/>
        <end position="556"/>
    </location>
</feature>
<dbReference type="OrthoDB" id="410995at2759"/>
<comment type="similarity">
    <text evidence="3">Belongs to the castor/pollux (TC 1.A.1.23) family.</text>
</comment>
<evidence type="ECO:0000256" key="5">
    <source>
        <dbReference type="ARBA" id="ARBA00022692"/>
    </source>
</evidence>
<dbReference type="Proteomes" id="UP000612055">
    <property type="component" value="Unassembled WGS sequence"/>
</dbReference>
<feature type="domain" description="RCK N-terminal" evidence="13">
    <location>
        <begin position="211"/>
        <end position="327"/>
    </location>
</feature>
<comment type="similarity">
    <text evidence="2">Belongs to the type-I AFP family.</text>
</comment>
<keyword evidence="7" id="KW-0406">Ion transport</keyword>
<dbReference type="GO" id="GO:0012505">
    <property type="term" value="C:endomembrane system"/>
    <property type="evidence" value="ECO:0007669"/>
    <property type="project" value="UniProtKB-SubCell"/>
</dbReference>
<dbReference type="PANTHER" id="PTHR31563">
    <property type="entry name" value="ION CHANNEL POLLUX-RELATED"/>
    <property type="match status" value="1"/>
</dbReference>